<dbReference type="PROSITE" id="PS50109">
    <property type="entry name" value="HIS_KIN"/>
    <property type="match status" value="1"/>
</dbReference>
<proteinExistence type="predicted"/>
<dbReference type="InterPro" id="IPR005467">
    <property type="entry name" value="His_kinase_dom"/>
</dbReference>
<evidence type="ECO:0000313" key="2">
    <source>
        <dbReference type="EMBL" id="MCB6182986.1"/>
    </source>
</evidence>
<dbReference type="Proteomes" id="UP001165395">
    <property type="component" value="Unassembled WGS sequence"/>
</dbReference>
<dbReference type="RefSeq" id="WP_227179295.1">
    <property type="nucleotide sequence ID" value="NZ_JAJBZT010000002.1"/>
</dbReference>
<feature type="domain" description="Histidine kinase" evidence="1">
    <location>
        <begin position="11"/>
        <end position="219"/>
    </location>
</feature>
<dbReference type="Gene3D" id="3.30.565.10">
    <property type="entry name" value="Histidine kinase-like ATPase, C-terminal domain"/>
    <property type="match status" value="1"/>
</dbReference>
<comment type="caution">
    <text evidence="2">The sequence shown here is derived from an EMBL/GenBank/DDBJ whole genome shotgun (WGS) entry which is preliminary data.</text>
</comment>
<sequence>MAQLIPTLLAAVVHDNKNLMHEVLLRIDAIAADERAEPIKSDIEQLRQKLKHLVDGSLSVLSLYQRNMDKESLQLNYNTVTLADFLQEILDESTDSVAQKGLEMEVLLDDELPSVWIFDADMVRLAIKVGIQNALDFAQHRIEVVCYSEDSRLCISIEDDGEYDSDSVPIHRPSASGVGIMLANQLLAAHEDQKTGRKGEVKFERSTRLSGAALRCYLP</sequence>
<dbReference type="SUPFAM" id="SSF55874">
    <property type="entry name" value="ATPase domain of HSP90 chaperone/DNA topoisomerase II/histidine kinase"/>
    <property type="match status" value="1"/>
</dbReference>
<organism evidence="2 3">
    <name type="scientific">Leeia speluncae</name>
    <dbReference type="NCBI Taxonomy" id="2884804"/>
    <lineage>
        <taxon>Bacteria</taxon>
        <taxon>Pseudomonadati</taxon>
        <taxon>Pseudomonadota</taxon>
        <taxon>Betaproteobacteria</taxon>
        <taxon>Neisseriales</taxon>
        <taxon>Leeiaceae</taxon>
        <taxon>Leeia</taxon>
    </lineage>
</organism>
<dbReference type="InterPro" id="IPR036890">
    <property type="entry name" value="HATPase_C_sf"/>
</dbReference>
<protein>
    <recommendedName>
        <fullName evidence="1">Histidine kinase domain-containing protein</fullName>
    </recommendedName>
</protein>
<gene>
    <name evidence="2" type="ORF">LIN78_05420</name>
</gene>
<keyword evidence="3" id="KW-1185">Reference proteome</keyword>
<reference evidence="2" key="1">
    <citation type="submission" date="2021-10" db="EMBL/GenBank/DDBJ databases">
        <title>The complete genome sequence of Leeia sp. TBRC 13508.</title>
        <authorList>
            <person name="Charoenyingcharoen P."/>
            <person name="Yukphan P."/>
        </authorList>
    </citation>
    <scope>NUCLEOTIDE SEQUENCE</scope>
    <source>
        <strain evidence="2">TBRC 13508</strain>
    </source>
</reference>
<accession>A0ABS8D445</accession>
<evidence type="ECO:0000313" key="3">
    <source>
        <dbReference type="Proteomes" id="UP001165395"/>
    </source>
</evidence>
<name>A0ABS8D445_9NEIS</name>
<dbReference type="EMBL" id="JAJBZT010000002">
    <property type="protein sequence ID" value="MCB6182986.1"/>
    <property type="molecule type" value="Genomic_DNA"/>
</dbReference>
<evidence type="ECO:0000259" key="1">
    <source>
        <dbReference type="PROSITE" id="PS50109"/>
    </source>
</evidence>